<dbReference type="GO" id="GO:0006412">
    <property type="term" value="P:translation"/>
    <property type="evidence" value="ECO:0007669"/>
    <property type="project" value="InterPro"/>
</dbReference>
<accession>A0A1F4VCN4</accession>
<evidence type="ECO:0000256" key="4">
    <source>
        <dbReference type="RuleBase" id="RU000559"/>
    </source>
</evidence>
<dbReference type="PROSITE" id="PS01015">
    <property type="entry name" value="RIBOSOMAL_L19"/>
    <property type="match status" value="1"/>
</dbReference>
<dbReference type="InterPro" id="IPR038657">
    <property type="entry name" value="Ribosomal_bL19_sf"/>
</dbReference>
<keyword evidence="2 5" id="KW-0689">Ribosomal protein</keyword>
<dbReference type="PIRSF" id="PIRSF002191">
    <property type="entry name" value="Ribosomal_L19"/>
    <property type="match status" value="1"/>
</dbReference>
<reference evidence="5 6" key="1">
    <citation type="journal article" date="2016" name="Nat. Commun.">
        <title>Thousands of microbial genomes shed light on interconnected biogeochemical processes in an aquifer system.</title>
        <authorList>
            <person name="Anantharaman K."/>
            <person name="Brown C.T."/>
            <person name="Hug L.A."/>
            <person name="Sharon I."/>
            <person name="Castelle C.J."/>
            <person name="Probst A.J."/>
            <person name="Thomas B.C."/>
            <person name="Singh A."/>
            <person name="Wilkins M.J."/>
            <person name="Karaoz U."/>
            <person name="Brodie E.L."/>
            <person name="Williams K.H."/>
            <person name="Hubbard S.S."/>
            <person name="Banfield J.F."/>
        </authorList>
    </citation>
    <scope>NUCLEOTIDE SEQUENCE [LARGE SCALE GENOMIC DNA]</scope>
</reference>
<comment type="similarity">
    <text evidence="1 4">Belongs to the bacterial ribosomal protein bL19 family.</text>
</comment>
<comment type="function">
    <text evidence="4">This protein is located at the 30S-50S ribosomal subunit interface and may play a role in the structure and function of the aminoacyl-tRNA binding site.</text>
</comment>
<dbReference type="PANTHER" id="PTHR15680">
    <property type="entry name" value="RIBOSOMAL PROTEIN L19"/>
    <property type="match status" value="1"/>
</dbReference>
<gene>
    <name evidence="5" type="ORF">A3A78_02805</name>
</gene>
<evidence type="ECO:0000256" key="1">
    <source>
        <dbReference type="ARBA" id="ARBA00005781"/>
    </source>
</evidence>
<dbReference type="Gene3D" id="2.30.30.790">
    <property type="match status" value="1"/>
</dbReference>
<dbReference type="AlphaFoldDB" id="A0A1F4VCN4"/>
<comment type="caution">
    <text evidence="5">The sequence shown here is derived from an EMBL/GenBank/DDBJ whole genome shotgun (WGS) entry which is preliminary data.</text>
</comment>
<dbReference type="Pfam" id="PF01245">
    <property type="entry name" value="Ribosomal_L19"/>
    <property type="match status" value="1"/>
</dbReference>
<sequence length="102" mass="11428">MNETSFEVGDTVKVHYKITEGGESRVQPYQGIVISKRGSGVSKTFIVRRVSSQNVGVERIFPLFSPNIDKIEVIKRGKVRKAKLYFLRNRVGKAATKVDSAE</sequence>
<dbReference type="GO" id="GO:0003735">
    <property type="term" value="F:structural constituent of ribosome"/>
    <property type="evidence" value="ECO:0007669"/>
    <property type="project" value="InterPro"/>
</dbReference>
<evidence type="ECO:0000256" key="2">
    <source>
        <dbReference type="ARBA" id="ARBA00022980"/>
    </source>
</evidence>
<evidence type="ECO:0000313" key="6">
    <source>
        <dbReference type="Proteomes" id="UP000176504"/>
    </source>
</evidence>
<organism evidence="5 6">
    <name type="scientific">candidate division WWE3 bacterium RIFCSPLOWO2_01_FULL_41_18</name>
    <dbReference type="NCBI Taxonomy" id="1802625"/>
    <lineage>
        <taxon>Bacteria</taxon>
        <taxon>Katanobacteria</taxon>
    </lineage>
</organism>
<dbReference type="SUPFAM" id="SSF50104">
    <property type="entry name" value="Translation proteins SH3-like domain"/>
    <property type="match status" value="1"/>
</dbReference>
<dbReference type="EMBL" id="MEVI01000003">
    <property type="protein sequence ID" value="OGC54889.1"/>
    <property type="molecule type" value="Genomic_DNA"/>
</dbReference>
<dbReference type="PANTHER" id="PTHR15680:SF9">
    <property type="entry name" value="LARGE RIBOSOMAL SUBUNIT PROTEIN BL19M"/>
    <property type="match status" value="1"/>
</dbReference>
<protein>
    <recommendedName>
        <fullName evidence="4">50S ribosomal protein L19</fullName>
    </recommendedName>
</protein>
<proteinExistence type="inferred from homology"/>
<evidence type="ECO:0000313" key="5">
    <source>
        <dbReference type="EMBL" id="OGC54889.1"/>
    </source>
</evidence>
<dbReference type="InterPro" id="IPR008991">
    <property type="entry name" value="Translation_prot_SH3-like_sf"/>
</dbReference>
<dbReference type="InterPro" id="IPR001857">
    <property type="entry name" value="Ribosomal_bL19"/>
</dbReference>
<name>A0A1F4VCN4_UNCKA</name>
<dbReference type="NCBIfam" id="TIGR01024">
    <property type="entry name" value="rplS_bact"/>
    <property type="match status" value="1"/>
</dbReference>
<dbReference type="Proteomes" id="UP000176504">
    <property type="component" value="Unassembled WGS sequence"/>
</dbReference>
<dbReference type="PRINTS" id="PR00061">
    <property type="entry name" value="RIBOSOMALL19"/>
</dbReference>
<dbReference type="InterPro" id="IPR018257">
    <property type="entry name" value="Ribosomal_bL19_CS"/>
</dbReference>
<dbReference type="GO" id="GO:0022625">
    <property type="term" value="C:cytosolic large ribosomal subunit"/>
    <property type="evidence" value="ECO:0007669"/>
    <property type="project" value="TreeGrafter"/>
</dbReference>
<keyword evidence="3 4" id="KW-0687">Ribonucleoprotein</keyword>
<evidence type="ECO:0000256" key="3">
    <source>
        <dbReference type="ARBA" id="ARBA00023274"/>
    </source>
</evidence>